<dbReference type="OrthoDB" id="3208680at2"/>
<name>A0A4U3M6M7_9ACTN</name>
<dbReference type="PRINTS" id="PR00038">
    <property type="entry name" value="HTHLUXR"/>
</dbReference>
<keyword evidence="2" id="KW-0238">DNA-binding</keyword>
<dbReference type="RefSeq" id="WP_137250731.1">
    <property type="nucleotide sequence ID" value="NZ_SZQA01000039.1"/>
</dbReference>
<evidence type="ECO:0000259" key="6">
    <source>
        <dbReference type="PROSITE" id="PS50110"/>
    </source>
</evidence>
<dbReference type="PANTHER" id="PTHR43214:SF24">
    <property type="entry name" value="TRANSCRIPTIONAL REGULATORY PROTEIN NARL-RELATED"/>
    <property type="match status" value="1"/>
</dbReference>
<evidence type="ECO:0000259" key="5">
    <source>
        <dbReference type="PROSITE" id="PS50043"/>
    </source>
</evidence>
<dbReference type="Pfam" id="PF00196">
    <property type="entry name" value="GerE"/>
    <property type="match status" value="1"/>
</dbReference>
<organism evidence="7 8">
    <name type="scientific">Herbidospora galbida</name>
    <dbReference type="NCBI Taxonomy" id="2575442"/>
    <lineage>
        <taxon>Bacteria</taxon>
        <taxon>Bacillati</taxon>
        <taxon>Actinomycetota</taxon>
        <taxon>Actinomycetes</taxon>
        <taxon>Streptosporangiales</taxon>
        <taxon>Streptosporangiaceae</taxon>
        <taxon>Herbidospora</taxon>
    </lineage>
</organism>
<feature type="domain" description="HTH luxR-type" evidence="5">
    <location>
        <begin position="143"/>
        <end position="213"/>
    </location>
</feature>
<evidence type="ECO:0000313" key="7">
    <source>
        <dbReference type="EMBL" id="TKK83922.1"/>
    </source>
</evidence>
<keyword evidence="4" id="KW-0597">Phosphoprotein</keyword>
<evidence type="ECO:0000256" key="2">
    <source>
        <dbReference type="ARBA" id="ARBA00023125"/>
    </source>
</evidence>
<dbReference type="SUPFAM" id="SSF52172">
    <property type="entry name" value="CheY-like"/>
    <property type="match status" value="1"/>
</dbReference>
<dbReference type="GO" id="GO:0006355">
    <property type="term" value="P:regulation of DNA-templated transcription"/>
    <property type="evidence" value="ECO:0007669"/>
    <property type="project" value="InterPro"/>
</dbReference>
<proteinExistence type="predicted"/>
<evidence type="ECO:0000256" key="4">
    <source>
        <dbReference type="PROSITE-ProRule" id="PRU00169"/>
    </source>
</evidence>
<dbReference type="PANTHER" id="PTHR43214">
    <property type="entry name" value="TWO-COMPONENT RESPONSE REGULATOR"/>
    <property type="match status" value="1"/>
</dbReference>
<keyword evidence="3" id="KW-0804">Transcription</keyword>
<dbReference type="InterPro" id="IPR001789">
    <property type="entry name" value="Sig_transdc_resp-reg_receiver"/>
</dbReference>
<dbReference type="Proteomes" id="UP000308705">
    <property type="component" value="Unassembled WGS sequence"/>
</dbReference>
<dbReference type="SMART" id="SM00421">
    <property type="entry name" value="HTH_LUXR"/>
    <property type="match status" value="1"/>
</dbReference>
<protein>
    <submittedName>
        <fullName evidence="7">Response regulator transcription factor</fullName>
    </submittedName>
</protein>
<evidence type="ECO:0000256" key="3">
    <source>
        <dbReference type="ARBA" id="ARBA00023163"/>
    </source>
</evidence>
<accession>A0A4U3M6M7</accession>
<dbReference type="GO" id="GO:0003677">
    <property type="term" value="F:DNA binding"/>
    <property type="evidence" value="ECO:0007669"/>
    <property type="project" value="UniProtKB-KW"/>
</dbReference>
<dbReference type="CDD" id="cd06170">
    <property type="entry name" value="LuxR_C_like"/>
    <property type="match status" value="1"/>
</dbReference>
<dbReference type="SMART" id="SM00448">
    <property type="entry name" value="REC"/>
    <property type="match status" value="1"/>
</dbReference>
<dbReference type="InterPro" id="IPR000792">
    <property type="entry name" value="Tscrpt_reg_LuxR_C"/>
</dbReference>
<dbReference type="EMBL" id="SZQA01000039">
    <property type="protein sequence ID" value="TKK83922.1"/>
    <property type="molecule type" value="Genomic_DNA"/>
</dbReference>
<dbReference type="InterPro" id="IPR011006">
    <property type="entry name" value="CheY-like_superfamily"/>
</dbReference>
<reference evidence="7 8" key="1">
    <citation type="submission" date="2019-04" db="EMBL/GenBank/DDBJ databases">
        <title>Herbidospora sp. NEAU-GS14.nov., a novel actinomycete isolated from soil.</title>
        <authorList>
            <person name="Han L."/>
        </authorList>
    </citation>
    <scope>NUCLEOTIDE SEQUENCE [LARGE SCALE GENOMIC DNA]</scope>
    <source>
        <strain evidence="7 8">NEAU-GS14</strain>
    </source>
</reference>
<dbReference type="Gene3D" id="3.40.50.2300">
    <property type="match status" value="1"/>
</dbReference>
<dbReference type="AlphaFoldDB" id="A0A4U3M6M7"/>
<dbReference type="PROSITE" id="PS50043">
    <property type="entry name" value="HTH_LUXR_2"/>
    <property type="match status" value="1"/>
</dbReference>
<dbReference type="PROSITE" id="PS50110">
    <property type="entry name" value="RESPONSE_REGULATORY"/>
    <property type="match status" value="1"/>
</dbReference>
<gene>
    <name evidence="7" type="ORF">FDA94_31645</name>
</gene>
<evidence type="ECO:0000256" key="1">
    <source>
        <dbReference type="ARBA" id="ARBA00023015"/>
    </source>
</evidence>
<dbReference type="InterPro" id="IPR039420">
    <property type="entry name" value="WalR-like"/>
</dbReference>
<feature type="domain" description="Response regulatory" evidence="6">
    <location>
        <begin position="2"/>
        <end position="122"/>
    </location>
</feature>
<keyword evidence="8" id="KW-1185">Reference proteome</keyword>
<sequence>MRVIIVEDSVLLAEGLTLLLNTEGHEVVATVGTADKFHAAVDEHRPDIAVVDIRLPPTFRDEGVRAAVEVRRVHPGQPILVLSQYVEQTYATELLAGGGGGIGYLLKDRVARVSEFVEALERVAKGGTAMDPEVIAQLLVRRHAHPIDSLTPREREVLSLMAEGRSNADIAASLVVTERAVHKHVGNIFAKLGLPPSDSGHRRVLAVLAYLSGV</sequence>
<dbReference type="Pfam" id="PF00072">
    <property type="entry name" value="Response_reg"/>
    <property type="match status" value="1"/>
</dbReference>
<keyword evidence="1" id="KW-0805">Transcription regulation</keyword>
<dbReference type="GO" id="GO:0000160">
    <property type="term" value="P:phosphorelay signal transduction system"/>
    <property type="evidence" value="ECO:0007669"/>
    <property type="project" value="InterPro"/>
</dbReference>
<evidence type="ECO:0000313" key="8">
    <source>
        <dbReference type="Proteomes" id="UP000308705"/>
    </source>
</evidence>
<feature type="modified residue" description="4-aspartylphosphate" evidence="4">
    <location>
        <position position="52"/>
    </location>
</feature>
<comment type="caution">
    <text evidence="7">The sequence shown here is derived from an EMBL/GenBank/DDBJ whole genome shotgun (WGS) entry which is preliminary data.</text>
</comment>